<feature type="compositionally biased region" description="Acidic residues" evidence="1">
    <location>
        <begin position="100"/>
        <end position="110"/>
    </location>
</feature>
<dbReference type="KEGG" id="dsl:Dacsa_1103"/>
<dbReference type="RefSeq" id="WP_015228817.1">
    <property type="nucleotide sequence ID" value="NC_019780.1"/>
</dbReference>
<sequence length="110" mass="11835">MKFNSTLAFILIFVVVMIGSGVISGLKGYTAGDEALKNVSQPDVKVRNNQGLANPDQSSDNGNITISEAEVLKQVNAIMNRKQEKAIPLDGSKAPKNQDNNDDDSFIQSP</sequence>
<accession>K9YUM7</accession>
<protein>
    <submittedName>
        <fullName evidence="2">Uncharacterized protein</fullName>
    </submittedName>
</protein>
<organism evidence="2 3">
    <name type="scientific">Dactylococcopsis salina (strain PCC 8305)</name>
    <name type="common">Myxobactron salinum</name>
    <dbReference type="NCBI Taxonomy" id="13035"/>
    <lineage>
        <taxon>Bacteria</taxon>
        <taxon>Bacillati</taxon>
        <taxon>Cyanobacteriota</taxon>
        <taxon>Cyanophyceae</taxon>
        <taxon>Nodosilineales</taxon>
        <taxon>Cymatolegaceae</taxon>
        <taxon>Dactylococcopsis</taxon>
    </lineage>
</organism>
<evidence type="ECO:0000256" key="1">
    <source>
        <dbReference type="SAM" id="MobiDB-lite"/>
    </source>
</evidence>
<dbReference type="OrthoDB" id="467587at2"/>
<dbReference type="STRING" id="13035.Dacsa_1103"/>
<keyword evidence="3" id="KW-1185">Reference proteome</keyword>
<name>K9YUM7_DACS8</name>
<dbReference type="Proteomes" id="UP000010482">
    <property type="component" value="Chromosome"/>
</dbReference>
<reference evidence="2" key="1">
    <citation type="submission" date="2012-04" db="EMBL/GenBank/DDBJ databases">
        <title>Finished genome of Dactylococcopsis salina PCC 8305.</title>
        <authorList>
            <consortium name="US DOE Joint Genome Institute"/>
            <person name="Gugger M."/>
            <person name="Coursin T."/>
            <person name="Rippka R."/>
            <person name="Tandeau De Marsac N."/>
            <person name="Huntemann M."/>
            <person name="Wei C.-L."/>
            <person name="Han J."/>
            <person name="Detter J.C."/>
            <person name="Han C."/>
            <person name="Tapia R."/>
            <person name="Daligault H."/>
            <person name="Chen A."/>
            <person name="Krypides N."/>
            <person name="Mavromatis K."/>
            <person name="Markowitz V."/>
            <person name="Szeto E."/>
            <person name="Ivanova N."/>
            <person name="Ovchinnikova G."/>
            <person name="Pagani I."/>
            <person name="Pati A."/>
            <person name="Goodwin L."/>
            <person name="Peters L."/>
            <person name="Pitluck S."/>
            <person name="Woyke T."/>
            <person name="Kerfeld C."/>
        </authorList>
    </citation>
    <scope>NUCLEOTIDE SEQUENCE [LARGE SCALE GENOMIC DNA]</scope>
    <source>
        <strain evidence="2">PCC 8305</strain>
    </source>
</reference>
<dbReference type="EMBL" id="CP003944">
    <property type="protein sequence ID" value="AFZ49808.1"/>
    <property type="molecule type" value="Genomic_DNA"/>
</dbReference>
<dbReference type="AlphaFoldDB" id="K9YUM7"/>
<feature type="region of interest" description="Disordered" evidence="1">
    <location>
        <begin position="83"/>
        <end position="110"/>
    </location>
</feature>
<gene>
    <name evidence="2" type="ORF">Dacsa_1103</name>
</gene>
<evidence type="ECO:0000313" key="2">
    <source>
        <dbReference type="EMBL" id="AFZ49808.1"/>
    </source>
</evidence>
<proteinExistence type="predicted"/>
<evidence type="ECO:0000313" key="3">
    <source>
        <dbReference type="Proteomes" id="UP000010482"/>
    </source>
</evidence>
<dbReference type="HOGENOM" id="CLU_2166802_0_0_3"/>